<dbReference type="Gene3D" id="3.30.70.100">
    <property type="match status" value="1"/>
</dbReference>
<keyword evidence="4" id="KW-1185">Reference proteome</keyword>
<dbReference type="InterPro" id="IPR011008">
    <property type="entry name" value="Dimeric_a/b-barrel"/>
</dbReference>
<dbReference type="SUPFAM" id="SSF53474">
    <property type="entry name" value="alpha/beta-Hydrolases"/>
    <property type="match status" value="1"/>
</dbReference>
<dbReference type="Pfam" id="PF20434">
    <property type="entry name" value="BD-FAE"/>
    <property type="match status" value="1"/>
</dbReference>
<dbReference type="PANTHER" id="PTHR48081">
    <property type="entry name" value="AB HYDROLASE SUPERFAMILY PROTEIN C4A8.06C"/>
    <property type="match status" value="1"/>
</dbReference>
<accession>A0A9X2JX67</accession>
<comment type="caution">
    <text evidence="3">The sequence shown here is derived from an EMBL/GenBank/DDBJ whole genome shotgun (WGS) entry which is preliminary data.</text>
</comment>
<dbReference type="Proteomes" id="UP001139493">
    <property type="component" value="Unassembled WGS sequence"/>
</dbReference>
<evidence type="ECO:0000256" key="1">
    <source>
        <dbReference type="ARBA" id="ARBA00022801"/>
    </source>
</evidence>
<evidence type="ECO:0000313" key="3">
    <source>
        <dbReference type="EMBL" id="MCP2266911.1"/>
    </source>
</evidence>
<dbReference type="PANTHER" id="PTHR48081:SF13">
    <property type="entry name" value="ALPHA_BETA HYDROLASE"/>
    <property type="match status" value="1"/>
</dbReference>
<name>A0A9X2JX67_9MICO</name>
<keyword evidence="1" id="KW-0378">Hydrolase</keyword>
<protein>
    <submittedName>
        <fullName evidence="3">Acetyl esterase/lipase</fullName>
    </submittedName>
</protein>
<dbReference type="InterPro" id="IPR029058">
    <property type="entry name" value="AB_hydrolase_fold"/>
</dbReference>
<feature type="domain" description="BD-FAE-like" evidence="2">
    <location>
        <begin position="119"/>
        <end position="220"/>
    </location>
</feature>
<evidence type="ECO:0000313" key="4">
    <source>
        <dbReference type="Proteomes" id="UP001139493"/>
    </source>
</evidence>
<proteinExistence type="predicted"/>
<dbReference type="GO" id="GO:0016787">
    <property type="term" value="F:hydrolase activity"/>
    <property type="evidence" value="ECO:0007669"/>
    <property type="project" value="UniProtKB-KW"/>
</dbReference>
<dbReference type="SUPFAM" id="SSF54909">
    <property type="entry name" value="Dimeric alpha+beta barrel"/>
    <property type="match status" value="1"/>
</dbReference>
<evidence type="ECO:0000259" key="2">
    <source>
        <dbReference type="Pfam" id="PF20434"/>
    </source>
</evidence>
<gene>
    <name evidence="3" type="ORF">APR03_004281</name>
</gene>
<dbReference type="Gene3D" id="3.40.50.1820">
    <property type="entry name" value="alpha/beta hydrolase"/>
    <property type="match status" value="1"/>
</dbReference>
<dbReference type="InterPro" id="IPR049492">
    <property type="entry name" value="BD-FAE-like_dom"/>
</dbReference>
<reference evidence="3" key="1">
    <citation type="submission" date="2022-06" db="EMBL/GenBank/DDBJ databases">
        <title>Genomic Encyclopedia of Archaeal and Bacterial Type Strains, Phase II (KMG-II): from individual species to whole genera.</title>
        <authorList>
            <person name="Goeker M."/>
        </authorList>
    </citation>
    <scope>NUCLEOTIDE SEQUENCE</scope>
    <source>
        <strain evidence="3">DSM 26652</strain>
    </source>
</reference>
<dbReference type="EMBL" id="JAMTCS010000014">
    <property type="protein sequence ID" value="MCP2266911.1"/>
    <property type="molecule type" value="Genomic_DNA"/>
</dbReference>
<dbReference type="InterPro" id="IPR050300">
    <property type="entry name" value="GDXG_lipolytic_enzyme"/>
</dbReference>
<organism evidence="3 4">
    <name type="scientific">Promicromonospora thailandica</name>
    <dbReference type="NCBI Taxonomy" id="765201"/>
    <lineage>
        <taxon>Bacteria</taxon>
        <taxon>Bacillati</taxon>
        <taxon>Actinomycetota</taxon>
        <taxon>Actinomycetes</taxon>
        <taxon>Micrococcales</taxon>
        <taxon>Promicromonosporaceae</taxon>
        <taxon>Promicromonospora</taxon>
    </lineage>
</organism>
<dbReference type="RefSeq" id="WP_253839167.1">
    <property type="nucleotide sequence ID" value="NZ_JAMTCS010000014.1"/>
</dbReference>
<sequence length="393" mass="41585">MSVLEMTTFTVTPQSTPAMLAARPAMLDAFRADRRGFVSARLVRLDETTWLDLVEWTDDAAWDESRAKGANRPEIAAFFATIAAVTAADRGLRYDDGADGPRTVRTVAYGPEPSQVGELYLPDGDGPFPVVVVVHGGYWAAMWDRRQITDVVDDLVGRGYAVWNVEYRRIGEPGGGWPGTFLDVAAAVDALDGLDPALDTGRVVLLGHSAGGHLATWAAHRAALPAEAPGSHPRIEPVGLVSLGAPLDLRAAEAEAFGSALADPDAAPPKDAPDSARPEAWPVVAGLVGAGIVPLLVGARADGRPDRHAWTSPTELAPAGVPVLAVHGTADEAVPAEWSRRYVDKVIADGGTARYVEVEGGTHFDVVHPSHPVWATVTGWIDEVVAAPRRDLP</sequence>
<dbReference type="AlphaFoldDB" id="A0A9X2JX67"/>